<feature type="compositionally biased region" description="Basic and acidic residues" evidence="1">
    <location>
        <begin position="153"/>
        <end position="189"/>
    </location>
</feature>
<feature type="compositionally biased region" description="Polar residues" evidence="1">
    <location>
        <begin position="279"/>
        <end position="289"/>
    </location>
</feature>
<feature type="region of interest" description="Disordered" evidence="1">
    <location>
        <begin position="1"/>
        <end position="196"/>
    </location>
</feature>
<feature type="compositionally biased region" description="Basic and acidic residues" evidence="1">
    <location>
        <begin position="291"/>
        <end position="309"/>
    </location>
</feature>
<comment type="caution">
    <text evidence="2">The sequence shown here is derived from an EMBL/GenBank/DDBJ whole genome shotgun (WGS) entry which is preliminary data.</text>
</comment>
<feature type="compositionally biased region" description="Basic and acidic residues" evidence="1">
    <location>
        <begin position="115"/>
        <end position="145"/>
    </location>
</feature>
<gene>
    <name evidence="2" type="ORF">BG006_004197</name>
</gene>
<feature type="compositionally biased region" description="Basic and acidic residues" evidence="1">
    <location>
        <begin position="267"/>
        <end position="277"/>
    </location>
</feature>
<accession>A0A9P5VMI3</accession>
<sequence length="958" mass="104640">DRDRDRNFPKENYRDRDNRDGDFNPDRRPSYDRPHDRPHERPQDRSQDRFLERRDFQVLSRPRDHLDRHGPHDPSGHPSGHPFAHPTHSGLPPTNTHDTLQRDSEHVPGQSNPTLDDHTGDQKEAMRHAAEEARKRRENEEREFQESQARARAKADALAKQAEEIKAKAKEKEEEEAKAKAKEKEDRLHLKTSLTQSEVNAAMASWQALPEKLVKESEERVARSREEWRRKEEESKKAELSTNLTSPPSATVATWKRSGISVTGKGTNEKHSAEEKSPLTGTSNGTSSGVHEVRVDQVDMIMHRIEDSLQARGTSVQEVGASMKRPSETHPIANGTSPDTSNSDTTKHPESEEKTSKDRVRNAKAARGKASVDSPASASSWRKEEPKTLYTSASTQEEEDLKVPEEVITSINPNPTEEQPNKATEKDHTTPHDAPIVNGIHTKAPVPATKIKKEASKPMAAPILSPDSYPAKMASHNDITPKISDIARIHARLAHQAAGDVHANQEIGETGHRARPVSKHLTKRNSLSNSTASTIFPSNVEQAALKRGSMSFMVESEIDIPLKGDKPTEPVLSMQTQWGDRTTLPLAPSLSKTEPPTNDSAKKAWDSTLVEADIATIFTPGAQNVNFRGVAGFPQGSAPQVPMGIAPNMYLLNAQVPGMVNPMAQPIWAPSVESSQGLIASGVVVPGGAPFPMAMPYFRGFPNGVPPPGYMLMVPQGMHPPMAQYVPSRLSVDGSVSPAQLRSLTGSPDVPDSMNDASENSLTPQAGDESGVVEPMPMPWLPRFSVAGDAPQPQAPFILPQPQASIMAAANINRIPQSRPYGAHLQPQQMSRNHGSPEGSVPSPNGQVHGCQEDERTDPLVTKAHHSINLTTQATMEVIEAEAVSTPTIITTATSDPVDEEVLAITNPTSMAAHNTIQMDLPPRPALVRMAQSGMDEHQARILASTVSRACHTPPTQE</sequence>
<feature type="non-terminal residue" evidence="2">
    <location>
        <position position="958"/>
    </location>
</feature>
<reference evidence="2" key="1">
    <citation type="journal article" date="2020" name="Fungal Divers.">
        <title>Resolving the Mortierellaceae phylogeny through synthesis of multi-gene phylogenetics and phylogenomics.</title>
        <authorList>
            <person name="Vandepol N."/>
            <person name="Liber J."/>
            <person name="Desiro A."/>
            <person name="Na H."/>
            <person name="Kennedy M."/>
            <person name="Barry K."/>
            <person name="Grigoriev I.V."/>
            <person name="Miller A.N."/>
            <person name="O'Donnell K."/>
            <person name="Stajich J.E."/>
            <person name="Bonito G."/>
        </authorList>
    </citation>
    <scope>NUCLEOTIDE SEQUENCE</scope>
    <source>
        <strain evidence="2">NVP1</strain>
    </source>
</reference>
<feature type="region of interest" description="Disordered" evidence="1">
    <location>
        <begin position="739"/>
        <end position="772"/>
    </location>
</feature>
<feature type="compositionally biased region" description="Basic and acidic residues" evidence="1">
    <location>
        <begin position="212"/>
        <end position="239"/>
    </location>
</feature>
<evidence type="ECO:0000256" key="1">
    <source>
        <dbReference type="SAM" id="MobiDB-lite"/>
    </source>
</evidence>
<feature type="compositionally biased region" description="Polar residues" evidence="1">
    <location>
        <begin position="755"/>
        <end position="764"/>
    </location>
</feature>
<feature type="compositionally biased region" description="Polar residues" evidence="1">
    <location>
        <begin position="240"/>
        <end position="252"/>
    </location>
</feature>
<feature type="compositionally biased region" description="Basic and acidic residues" evidence="1">
    <location>
        <begin position="419"/>
        <end position="431"/>
    </location>
</feature>
<feature type="compositionally biased region" description="Basic and acidic residues" evidence="1">
    <location>
        <begin position="1"/>
        <end position="75"/>
    </location>
</feature>
<protein>
    <submittedName>
        <fullName evidence="2">Uncharacterized protein</fullName>
    </submittedName>
</protein>
<evidence type="ECO:0000313" key="2">
    <source>
        <dbReference type="EMBL" id="KAF9332945.1"/>
    </source>
</evidence>
<keyword evidence="3" id="KW-1185">Reference proteome</keyword>
<feature type="compositionally biased region" description="Polar residues" evidence="1">
    <location>
        <begin position="334"/>
        <end position="344"/>
    </location>
</feature>
<feature type="compositionally biased region" description="Basic and acidic residues" evidence="1">
    <location>
        <begin position="345"/>
        <end position="361"/>
    </location>
</feature>
<feature type="region of interest" description="Disordered" evidence="1">
    <location>
        <begin position="209"/>
        <end position="440"/>
    </location>
</feature>
<name>A0A9P5VMI3_9FUNG</name>
<feature type="compositionally biased region" description="Polar residues" evidence="1">
    <location>
        <begin position="409"/>
        <end position="418"/>
    </location>
</feature>
<feature type="region of interest" description="Disordered" evidence="1">
    <location>
        <begin position="818"/>
        <end position="853"/>
    </location>
</feature>
<dbReference type="Proteomes" id="UP000696485">
    <property type="component" value="Unassembled WGS sequence"/>
</dbReference>
<evidence type="ECO:0000313" key="3">
    <source>
        <dbReference type="Proteomes" id="UP000696485"/>
    </source>
</evidence>
<dbReference type="AlphaFoldDB" id="A0A9P5VMI3"/>
<dbReference type="EMBL" id="JAAAUY010000231">
    <property type="protein sequence ID" value="KAF9332945.1"/>
    <property type="molecule type" value="Genomic_DNA"/>
</dbReference>
<organism evidence="2 3">
    <name type="scientific">Podila minutissima</name>
    <dbReference type="NCBI Taxonomy" id="64525"/>
    <lineage>
        <taxon>Eukaryota</taxon>
        <taxon>Fungi</taxon>
        <taxon>Fungi incertae sedis</taxon>
        <taxon>Mucoromycota</taxon>
        <taxon>Mortierellomycotina</taxon>
        <taxon>Mortierellomycetes</taxon>
        <taxon>Mortierellales</taxon>
        <taxon>Mortierellaceae</taxon>
        <taxon>Podila</taxon>
    </lineage>
</organism>
<proteinExistence type="predicted"/>